<proteinExistence type="predicted"/>
<dbReference type="EMBL" id="RCHC01000045">
    <property type="protein sequence ID" value="RLL16825.1"/>
    <property type="molecule type" value="Genomic_DNA"/>
</dbReference>
<accession>A0ABX9TRK6</accession>
<keyword evidence="2" id="KW-1185">Reference proteome</keyword>
<evidence type="ECO:0000313" key="1">
    <source>
        <dbReference type="EMBL" id="RLL16825.1"/>
    </source>
</evidence>
<sequence length="87" mass="10218">MVSMERIEEFTEFLASTALYAELNKEFTTFEIFEVTKGKFEIPVVQDTYQRFLKQHITSLKRSQFNKDLNQLISGDFVLVRKSTLTT</sequence>
<organism evidence="1 2">
    <name type="scientific">Acinetobacter chengduensis</name>
    <dbReference type="NCBI Taxonomy" id="2420890"/>
    <lineage>
        <taxon>Bacteria</taxon>
        <taxon>Pseudomonadati</taxon>
        <taxon>Pseudomonadota</taxon>
        <taxon>Gammaproteobacteria</taxon>
        <taxon>Moraxellales</taxon>
        <taxon>Moraxellaceae</taxon>
        <taxon>Acinetobacter</taxon>
    </lineage>
</organism>
<evidence type="ECO:0000313" key="2">
    <source>
        <dbReference type="Proteomes" id="UP000280271"/>
    </source>
</evidence>
<gene>
    <name evidence="1" type="ORF">D9K81_17880</name>
</gene>
<protein>
    <submittedName>
        <fullName evidence="1">Uncharacterized protein</fullName>
    </submittedName>
</protein>
<dbReference type="Proteomes" id="UP000280271">
    <property type="component" value="Unassembled WGS sequence"/>
</dbReference>
<reference evidence="1 2" key="1">
    <citation type="submission" date="2018-09" db="EMBL/GenBank/DDBJ databases">
        <title>The draft genome of Acinetobacter sp. strains.</title>
        <authorList>
            <person name="Qin J."/>
            <person name="Feng Y."/>
            <person name="Zong Z."/>
        </authorList>
    </citation>
    <scope>NUCLEOTIDE SEQUENCE [LARGE SCALE GENOMIC DNA]</scope>
    <source>
        <strain evidence="1 2">WCHAc060005</strain>
    </source>
</reference>
<name>A0ABX9TRK6_9GAMM</name>
<comment type="caution">
    <text evidence="1">The sequence shown here is derived from an EMBL/GenBank/DDBJ whole genome shotgun (WGS) entry which is preliminary data.</text>
</comment>